<dbReference type="AlphaFoldDB" id="A0A843AG20"/>
<comment type="caution">
    <text evidence="1">The sequence shown here is derived from an EMBL/GenBank/DDBJ whole genome shotgun (WGS) entry which is preliminary data.</text>
</comment>
<organism evidence="1 2">
    <name type="scientific">Methanobacterium formicicum</name>
    <dbReference type="NCBI Taxonomy" id="2162"/>
    <lineage>
        <taxon>Archaea</taxon>
        <taxon>Methanobacteriati</taxon>
        <taxon>Methanobacteriota</taxon>
        <taxon>Methanomada group</taxon>
        <taxon>Methanobacteria</taxon>
        <taxon>Methanobacteriales</taxon>
        <taxon>Methanobacteriaceae</taxon>
        <taxon>Methanobacterium</taxon>
    </lineage>
</organism>
<gene>
    <name evidence="1" type="ORF">ISP06_03445</name>
</gene>
<evidence type="ECO:0000313" key="2">
    <source>
        <dbReference type="Proteomes" id="UP000606900"/>
    </source>
</evidence>
<sequence length="203" mass="23925">MFVSERNTFGVSATIPSIDIGKYKNKILEYLNNLVNRVFSKKSNEYDSQYHSIIDTHKLHVEDEIYLHRVWVNSILERVDKLTIMLETEPLLKNEYFDFLAIKQICEYIITKDGYSKPTDQERDLIVKLFEAFVKIIQVKSDLFGDIDTKDEITDDMASSYAIEYESFSEEISEYMEKFYLDIYTPSGKHEESINELYAVMKE</sequence>
<dbReference type="Proteomes" id="UP000606900">
    <property type="component" value="Unassembled WGS sequence"/>
</dbReference>
<dbReference type="EMBL" id="JADIIL010000014">
    <property type="protein sequence ID" value="MBF4474512.1"/>
    <property type="molecule type" value="Genomic_DNA"/>
</dbReference>
<name>A0A843AG20_METFO</name>
<protein>
    <submittedName>
        <fullName evidence="1">Uncharacterized protein</fullName>
    </submittedName>
</protein>
<evidence type="ECO:0000313" key="1">
    <source>
        <dbReference type="EMBL" id="MBF4474512.1"/>
    </source>
</evidence>
<proteinExistence type="predicted"/>
<dbReference type="RefSeq" id="WP_276698502.1">
    <property type="nucleotide sequence ID" value="NZ_JADIIL010000014.1"/>
</dbReference>
<reference evidence="1" key="1">
    <citation type="submission" date="2020-10" db="EMBL/GenBank/DDBJ databases">
        <title>Dehalococcoides mccartyi of a TCE/Cr reducing biochatode.</title>
        <authorList>
            <person name="Matturro B."/>
        </authorList>
    </citation>
    <scope>NUCLEOTIDE SEQUENCE</scope>
    <source>
        <strain evidence="1">Bin2</strain>
    </source>
</reference>
<accession>A0A843AG20</accession>